<dbReference type="eggNOG" id="ENOG502SMG7">
    <property type="taxonomic scope" value="Eukaryota"/>
</dbReference>
<dbReference type="InterPro" id="IPR011009">
    <property type="entry name" value="Kinase-like_dom_sf"/>
</dbReference>
<proteinExistence type="predicted"/>
<dbReference type="Gene3D" id="3.90.1200.10">
    <property type="match status" value="1"/>
</dbReference>
<feature type="domain" description="Aminoglycoside phosphotransferase" evidence="1">
    <location>
        <begin position="204"/>
        <end position="387"/>
    </location>
</feature>
<dbReference type="Proteomes" id="UP000002035">
    <property type="component" value="Unassembled WGS sequence"/>
</dbReference>
<name>C5FPT4_ARTOC</name>
<sequence>MGDATPILSLPNTEAAEWNRALMLEFQAVLEADPAADLMSIFPDSYRRQHQYAEEKQLSYPAAINRQTLNDLDDELRRNPEINLLSVFPSNYNRRITMATGPKVEKTDTPKVQAAPEYLDRLDLAETATVVFPLSEKVTPLLAKYSDELSDNKPKDEGHHLAESLKCLLLGSEKIWEGPARGVVVKCSEDIVAKLIMGNDEYTEYTILQYLERWMPDIPAPRPHGLIAFAPFRVVFMSYVPDMTLTKAWPNLTHEDKLSIQRQLDAIFRRLRTIRQDDGHPLGGISGEGAKDMNVNECSTFKDITTAAAFSDLQFSVRHYGSNSYIKLLRSLLRHDNSSMYGSVFSHGDLRTDNIMVKRDPNNNDHYVVSGIIDWEEGGFYPEYYECTALSRCLSVIDENDWYNYLPECISPSRFPVRWLVDRLWGIHLKTT</sequence>
<dbReference type="AlphaFoldDB" id="C5FPT4"/>
<dbReference type="RefSeq" id="XP_002846771.1">
    <property type="nucleotide sequence ID" value="XM_002846725.1"/>
</dbReference>
<evidence type="ECO:0000313" key="2">
    <source>
        <dbReference type="EMBL" id="EEQ31689.1"/>
    </source>
</evidence>
<dbReference type="OMA" id="ENDWYLY"/>
<dbReference type="VEuPathDB" id="FungiDB:MCYG_04508"/>
<dbReference type="STRING" id="554155.C5FPT4"/>
<dbReference type="Pfam" id="PF01636">
    <property type="entry name" value="APH"/>
    <property type="match status" value="1"/>
</dbReference>
<gene>
    <name evidence="2" type="ORF">MCYG_04508</name>
</gene>
<evidence type="ECO:0000313" key="3">
    <source>
        <dbReference type="Proteomes" id="UP000002035"/>
    </source>
</evidence>
<dbReference type="EMBL" id="DS995704">
    <property type="protein sequence ID" value="EEQ31689.1"/>
    <property type="molecule type" value="Genomic_DNA"/>
</dbReference>
<organism evidence="2 3">
    <name type="scientific">Arthroderma otae (strain ATCC MYA-4605 / CBS 113480)</name>
    <name type="common">Microsporum canis</name>
    <dbReference type="NCBI Taxonomy" id="554155"/>
    <lineage>
        <taxon>Eukaryota</taxon>
        <taxon>Fungi</taxon>
        <taxon>Dikarya</taxon>
        <taxon>Ascomycota</taxon>
        <taxon>Pezizomycotina</taxon>
        <taxon>Eurotiomycetes</taxon>
        <taxon>Eurotiomycetidae</taxon>
        <taxon>Onygenales</taxon>
        <taxon>Arthrodermataceae</taxon>
        <taxon>Microsporum</taxon>
    </lineage>
</organism>
<protein>
    <recommendedName>
        <fullName evidence="1">Aminoglycoside phosphotransferase domain-containing protein</fullName>
    </recommendedName>
</protein>
<dbReference type="InterPro" id="IPR002575">
    <property type="entry name" value="Aminoglycoside_PTrfase"/>
</dbReference>
<keyword evidence="3" id="KW-1185">Reference proteome</keyword>
<dbReference type="OrthoDB" id="2906425at2759"/>
<reference evidence="3" key="1">
    <citation type="journal article" date="2012" name="MBio">
        <title>Comparative genome analysis of Trichophyton rubrum and related dermatophytes reveals candidate genes involved in infection.</title>
        <authorList>
            <person name="Martinez D.A."/>
            <person name="Oliver B.G."/>
            <person name="Graeser Y."/>
            <person name="Goldberg J.M."/>
            <person name="Li W."/>
            <person name="Martinez-Rossi N.M."/>
            <person name="Monod M."/>
            <person name="Shelest E."/>
            <person name="Barton R.C."/>
            <person name="Birch E."/>
            <person name="Brakhage A.A."/>
            <person name="Chen Z."/>
            <person name="Gurr S.J."/>
            <person name="Heiman D."/>
            <person name="Heitman J."/>
            <person name="Kosti I."/>
            <person name="Rossi A."/>
            <person name="Saif S."/>
            <person name="Samalova M."/>
            <person name="Saunders C.W."/>
            <person name="Shea T."/>
            <person name="Summerbell R.C."/>
            <person name="Xu J."/>
            <person name="Young S."/>
            <person name="Zeng Q."/>
            <person name="Birren B.W."/>
            <person name="Cuomo C.A."/>
            <person name="White T.C."/>
        </authorList>
    </citation>
    <scope>NUCLEOTIDE SEQUENCE [LARGE SCALE GENOMIC DNA]</scope>
    <source>
        <strain evidence="3">ATCC MYA-4605 / CBS 113480</strain>
    </source>
</reference>
<dbReference type="HOGENOM" id="CLU_021768_10_2_1"/>
<dbReference type="SUPFAM" id="SSF56112">
    <property type="entry name" value="Protein kinase-like (PK-like)"/>
    <property type="match status" value="1"/>
</dbReference>
<dbReference type="PANTHER" id="PTHR21310:SF58">
    <property type="entry name" value="AMINOGLYCOSIDE PHOSPHOTRANSFERASE DOMAIN-CONTAINING PROTEIN"/>
    <property type="match status" value="1"/>
</dbReference>
<accession>C5FPT4</accession>
<dbReference type="GeneID" id="9229886"/>
<dbReference type="InterPro" id="IPR051678">
    <property type="entry name" value="AGP_Transferase"/>
</dbReference>
<evidence type="ECO:0000259" key="1">
    <source>
        <dbReference type="Pfam" id="PF01636"/>
    </source>
</evidence>
<dbReference type="PANTHER" id="PTHR21310">
    <property type="entry name" value="AMINOGLYCOSIDE PHOSPHOTRANSFERASE-RELATED-RELATED"/>
    <property type="match status" value="1"/>
</dbReference>